<dbReference type="RefSeq" id="WP_137812066.1">
    <property type="nucleotide sequence ID" value="NZ_BJFL01000002.1"/>
</dbReference>
<feature type="domain" description="Prepilin type IV endopeptidase peptidase" evidence="2">
    <location>
        <begin position="69"/>
        <end position="174"/>
    </location>
</feature>
<protein>
    <recommendedName>
        <fullName evidence="2">Prepilin type IV endopeptidase peptidase domain-containing protein</fullName>
    </recommendedName>
</protein>
<dbReference type="EMBL" id="BJFL01000002">
    <property type="protein sequence ID" value="GDY28857.1"/>
    <property type="molecule type" value="Genomic_DNA"/>
</dbReference>
<sequence length="218" mass="21489">MWTVGAALGFLAGALAGHLGRRLLARLRRGTRVGPPWCELAGGAAWGIAVARCCAGGQPWWWLPVPLGVAWFGTLLVATDLRHRRLPDALTLAAYPVLGVLLAAASAAGGGAALLLRAGAGLLLFGGAHAVAHLLRPAALGAGDVKLSGSFGAVLGAVSLPALALAAVLAALVTGALAAVAALVGRTGRRCGLPHGPGLVVACWTVSVAAGTAALVPP</sequence>
<evidence type="ECO:0000313" key="4">
    <source>
        <dbReference type="Proteomes" id="UP000298860"/>
    </source>
</evidence>
<keyword evidence="4" id="KW-1185">Reference proteome</keyword>
<feature type="transmembrane region" description="Helical" evidence="1">
    <location>
        <begin position="162"/>
        <end position="184"/>
    </location>
</feature>
<dbReference type="OrthoDB" id="5197713at2"/>
<name>A0A4D4J4F8_9PSEU</name>
<dbReference type="Gene3D" id="1.20.120.1220">
    <property type="match status" value="1"/>
</dbReference>
<proteinExistence type="predicted"/>
<keyword evidence="1" id="KW-1133">Transmembrane helix</keyword>
<dbReference type="GO" id="GO:0016020">
    <property type="term" value="C:membrane"/>
    <property type="evidence" value="ECO:0007669"/>
    <property type="project" value="InterPro"/>
</dbReference>
<dbReference type="GO" id="GO:0004190">
    <property type="term" value="F:aspartic-type endopeptidase activity"/>
    <property type="evidence" value="ECO:0007669"/>
    <property type="project" value="InterPro"/>
</dbReference>
<evidence type="ECO:0000313" key="3">
    <source>
        <dbReference type="EMBL" id="GDY28857.1"/>
    </source>
</evidence>
<keyword evidence="1" id="KW-0812">Transmembrane</keyword>
<dbReference type="InterPro" id="IPR000045">
    <property type="entry name" value="Prepilin_IV_endopep_pep"/>
</dbReference>
<feature type="transmembrane region" description="Helical" evidence="1">
    <location>
        <begin position="90"/>
        <end position="116"/>
    </location>
</feature>
<dbReference type="AlphaFoldDB" id="A0A4D4J4F8"/>
<evidence type="ECO:0000256" key="1">
    <source>
        <dbReference type="SAM" id="Phobius"/>
    </source>
</evidence>
<feature type="transmembrane region" description="Helical" evidence="1">
    <location>
        <begin position="196"/>
        <end position="216"/>
    </location>
</feature>
<reference evidence="4" key="1">
    <citation type="submission" date="2019-04" db="EMBL/GenBank/DDBJ databases">
        <title>Draft genome sequence of Pseudonocardiaceae bacterium SL3-2-4.</title>
        <authorList>
            <person name="Ningsih F."/>
            <person name="Yokota A."/>
            <person name="Sakai Y."/>
            <person name="Nanatani K."/>
            <person name="Yabe S."/>
            <person name="Oetari A."/>
            <person name="Sjamsuridzal W."/>
        </authorList>
    </citation>
    <scope>NUCLEOTIDE SEQUENCE [LARGE SCALE GENOMIC DNA]</scope>
    <source>
        <strain evidence="4">SL3-2-4</strain>
    </source>
</reference>
<organism evidence="3 4">
    <name type="scientific">Gandjariella thermophila</name>
    <dbReference type="NCBI Taxonomy" id="1931992"/>
    <lineage>
        <taxon>Bacteria</taxon>
        <taxon>Bacillati</taxon>
        <taxon>Actinomycetota</taxon>
        <taxon>Actinomycetes</taxon>
        <taxon>Pseudonocardiales</taxon>
        <taxon>Pseudonocardiaceae</taxon>
        <taxon>Gandjariella</taxon>
    </lineage>
</organism>
<dbReference type="Pfam" id="PF01478">
    <property type="entry name" value="Peptidase_A24"/>
    <property type="match status" value="1"/>
</dbReference>
<comment type="caution">
    <text evidence="3">The sequence shown here is derived from an EMBL/GenBank/DDBJ whole genome shotgun (WGS) entry which is preliminary data.</text>
</comment>
<dbReference type="Proteomes" id="UP000298860">
    <property type="component" value="Unassembled WGS sequence"/>
</dbReference>
<accession>A0A4D4J4F8</accession>
<evidence type="ECO:0000259" key="2">
    <source>
        <dbReference type="Pfam" id="PF01478"/>
    </source>
</evidence>
<keyword evidence="1" id="KW-0472">Membrane</keyword>
<feature type="transmembrane region" description="Helical" evidence="1">
    <location>
        <begin position="60"/>
        <end position="78"/>
    </location>
</feature>
<gene>
    <name evidence="3" type="ORF">GTS_04900</name>
</gene>